<protein>
    <submittedName>
        <fullName evidence="1">Uncharacterized protein</fullName>
    </submittedName>
</protein>
<accession>A0ABW4URB2</accession>
<proteinExistence type="predicted"/>
<organism evidence="1 2">
    <name type="scientific">Paenibacillus nicotianae</name>
    <dbReference type="NCBI Taxonomy" id="1526551"/>
    <lineage>
        <taxon>Bacteria</taxon>
        <taxon>Bacillati</taxon>
        <taxon>Bacillota</taxon>
        <taxon>Bacilli</taxon>
        <taxon>Bacillales</taxon>
        <taxon>Paenibacillaceae</taxon>
        <taxon>Paenibacillus</taxon>
    </lineage>
</organism>
<evidence type="ECO:0000313" key="2">
    <source>
        <dbReference type="Proteomes" id="UP001597403"/>
    </source>
</evidence>
<reference evidence="2" key="1">
    <citation type="journal article" date="2019" name="Int. J. Syst. Evol. Microbiol.">
        <title>The Global Catalogue of Microorganisms (GCM) 10K type strain sequencing project: providing services to taxonomists for standard genome sequencing and annotation.</title>
        <authorList>
            <consortium name="The Broad Institute Genomics Platform"/>
            <consortium name="The Broad Institute Genome Sequencing Center for Infectious Disease"/>
            <person name="Wu L."/>
            <person name="Ma J."/>
        </authorList>
    </citation>
    <scope>NUCLEOTIDE SEQUENCE [LARGE SCALE GENOMIC DNA]</scope>
    <source>
        <strain evidence="2">CGMCC 1.15067</strain>
    </source>
</reference>
<name>A0ABW4URB2_9BACL</name>
<dbReference type="RefSeq" id="WP_204823773.1">
    <property type="nucleotide sequence ID" value="NZ_JBHUGF010000010.1"/>
</dbReference>
<gene>
    <name evidence="1" type="ORF">ACFSGI_08860</name>
</gene>
<comment type="caution">
    <text evidence="1">The sequence shown here is derived from an EMBL/GenBank/DDBJ whole genome shotgun (WGS) entry which is preliminary data.</text>
</comment>
<sequence length="69" mass="8125">MSATHERIMNQILKDNRYLLKEALGRVDRLLVSISKDASANYIKAEFRQERVNKELCDIFAELEREREG</sequence>
<dbReference type="EMBL" id="JBHUGF010000010">
    <property type="protein sequence ID" value="MFD1990068.1"/>
    <property type="molecule type" value="Genomic_DNA"/>
</dbReference>
<evidence type="ECO:0000313" key="1">
    <source>
        <dbReference type="EMBL" id="MFD1990068.1"/>
    </source>
</evidence>
<dbReference type="Proteomes" id="UP001597403">
    <property type="component" value="Unassembled WGS sequence"/>
</dbReference>
<keyword evidence="2" id="KW-1185">Reference proteome</keyword>